<name>A0ABN8S1J4_9CNID</name>
<feature type="non-terminal residue" evidence="1">
    <location>
        <position position="1"/>
    </location>
</feature>
<dbReference type="EMBL" id="CALNXK010000433">
    <property type="protein sequence ID" value="CAH3185587.1"/>
    <property type="molecule type" value="Genomic_DNA"/>
</dbReference>
<accession>A0ABN8S1J4</accession>
<sequence>SSHLINIFDIYGLSQLITEPTRVTQNSKTLIDLCITNSPDKITNSGKFLSDLNQLPWANVDLYSDPNEMWHVWKEMFLGCVDKHAPLKSKRIRKKRSPWITR</sequence>
<proteinExistence type="predicted"/>
<comment type="caution">
    <text evidence="1">The sequence shown here is derived from an EMBL/GenBank/DDBJ whole genome shotgun (WGS) entry which is preliminary data.</text>
</comment>
<protein>
    <submittedName>
        <fullName evidence="1">Uncharacterized protein</fullName>
    </submittedName>
</protein>
<gene>
    <name evidence="1" type="ORF">PLOB_00033030</name>
</gene>
<keyword evidence="2" id="KW-1185">Reference proteome</keyword>
<evidence type="ECO:0000313" key="1">
    <source>
        <dbReference type="EMBL" id="CAH3185587.1"/>
    </source>
</evidence>
<organism evidence="1 2">
    <name type="scientific">Porites lobata</name>
    <dbReference type="NCBI Taxonomy" id="104759"/>
    <lineage>
        <taxon>Eukaryota</taxon>
        <taxon>Metazoa</taxon>
        <taxon>Cnidaria</taxon>
        <taxon>Anthozoa</taxon>
        <taxon>Hexacorallia</taxon>
        <taxon>Scleractinia</taxon>
        <taxon>Fungiina</taxon>
        <taxon>Poritidae</taxon>
        <taxon>Porites</taxon>
    </lineage>
</organism>
<reference evidence="1 2" key="1">
    <citation type="submission" date="2022-05" db="EMBL/GenBank/DDBJ databases">
        <authorList>
            <consortium name="Genoscope - CEA"/>
            <person name="William W."/>
        </authorList>
    </citation>
    <scope>NUCLEOTIDE SEQUENCE [LARGE SCALE GENOMIC DNA]</scope>
</reference>
<evidence type="ECO:0000313" key="2">
    <source>
        <dbReference type="Proteomes" id="UP001159405"/>
    </source>
</evidence>
<dbReference type="Proteomes" id="UP001159405">
    <property type="component" value="Unassembled WGS sequence"/>
</dbReference>
<feature type="non-terminal residue" evidence="1">
    <location>
        <position position="102"/>
    </location>
</feature>